<evidence type="ECO:0000313" key="2">
    <source>
        <dbReference type="EMBL" id="QDZ92920.1"/>
    </source>
</evidence>
<evidence type="ECO:0000256" key="1">
    <source>
        <dbReference type="SAM" id="Phobius"/>
    </source>
</evidence>
<name>A0A5B8R202_9GAMM</name>
<organism evidence="2">
    <name type="scientific">Shewanella decolorationis</name>
    <dbReference type="NCBI Taxonomy" id="256839"/>
    <lineage>
        <taxon>Bacteria</taxon>
        <taxon>Pseudomonadati</taxon>
        <taxon>Pseudomonadota</taxon>
        <taxon>Gammaproteobacteria</taxon>
        <taxon>Alteromonadales</taxon>
        <taxon>Shewanellaceae</taxon>
        <taxon>Shewanella</taxon>
    </lineage>
</organism>
<sequence length="95" mass="10694">MSKLEGGSKSEIMDRREQRFFAIFDASFLITGLFGYVLLFNATKEDLIVLIGVVNSYVLLNQLVKASFNFNYILKVAVISIVFSAIYRFLASLAI</sequence>
<accession>A0A5B8R202</accession>
<dbReference type="RefSeq" id="WP_011711532.1">
    <property type="nucleotide sequence ID" value="NZ_CP076856.1"/>
</dbReference>
<reference evidence="2" key="1">
    <citation type="journal article" date="2019" name="Ecotoxicol. Environ. Saf.">
        <title>Microbial characterization of heavy metal resistant bacterial strains isolated from an electroplating wastewater treatment plant.</title>
        <authorList>
            <person name="Cai X."/>
            <person name="Zheng X."/>
            <person name="Zhang D."/>
            <person name="Iqbal W."/>
            <person name="Liu C."/>
            <person name="Yang B."/>
            <person name="Zhao X."/>
            <person name="Lu X."/>
            <person name="Mao Y."/>
        </authorList>
    </citation>
    <scope>NUCLEOTIDE SEQUENCE [LARGE SCALE GENOMIC DNA]</scope>
    <source>
        <strain evidence="2">Ni1-3</strain>
    </source>
</reference>
<dbReference type="EMBL" id="CP031775">
    <property type="protein sequence ID" value="QDZ92920.1"/>
    <property type="molecule type" value="Genomic_DNA"/>
</dbReference>
<protein>
    <submittedName>
        <fullName evidence="2">Uncharacterized protein</fullName>
    </submittedName>
</protein>
<proteinExistence type="predicted"/>
<feature type="transmembrane region" description="Helical" evidence="1">
    <location>
        <begin position="20"/>
        <end position="40"/>
    </location>
</feature>
<feature type="transmembrane region" description="Helical" evidence="1">
    <location>
        <begin position="70"/>
        <end position="90"/>
    </location>
</feature>
<dbReference type="AlphaFoldDB" id="A0A5B8R202"/>
<gene>
    <name evidence="2" type="ORF">D0436_22055</name>
</gene>
<keyword evidence="1" id="KW-0812">Transmembrane</keyword>
<feature type="transmembrane region" description="Helical" evidence="1">
    <location>
        <begin position="47"/>
        <end position="64"/>
    </location>
</feature>
<keyword evidence="1" id="KW-1133">Transmembrane helix</keyword>
<keyword evidence="1" id="KW-0472">Membrane</keyword>